<organism evidence="1 2">
    <name type="scientific">Xanthocytophaga flava</name>
    <dbReference type="NCBI Taxonomy" id="3048013"/>
    <lineage>
        <taxon>Bacteria</taxon>
        <taxon>Pseudomonadati</taxon>
        <taxon>Bacteroidota</taxon>
        <taxon>Cytophagia</taxon>
        <taxon>Cytophagales</taxon>
        <taxon>Rhodocytophagaceae</taxon>
        <taxon>Xanthocytophaga</taxon>
    </lineage>
</organism>
<protein>
    <submittedName>
        <fullName evidence="1">Uncharacterized protein</fullName>
    </submittedName>
</protein>
<accession>A0AAE3QZC6</accession>
<evidence type="ECO:0000313" key="2">
    <source>
        <dbReference type="Proteomes" id="UP001241110"/>
    </source>
</evidence>
<reference evidence="1" key="1">
    <citation type="submission" date="2023-05" db="EMBL/GenBank/DDBJ databases">
        <authorList>
            <person name="Zhang X."/>
        </authorList>
    </citation>
    <scope>NUCLEOTIDE SEQUENCE</scope>
    <source>
        <strain evidence="1">YF14B1</strain>
    </source>
</reference>
<gene>
    <name evidence="1" type="ORF">QNI16_37340</name>
</gene>
<dbReference type="RefSeq" id="WP_313989630.1">
    <property type="nucleotide sequence ID" value="NZ_JASJOS010000030.1"/>
</dbReference>
<dbReference type="EMBL" id="JASJOS010000030">
    <property type="protein sequence ID" value="MDJ1486208.1"/>
    <property type="molecule type" value="Genomic_DNA"/>
</dbReference>
<proteinExistence type="predicted"/>
<sequence>MTQDLTVAIKTDKNIDNFQVRFLTDEGVGLLTTRTGDNYLILDSLDYWYDLIQNEYPKKKKCSCKNEWFRVQFTYIQDAETNTIREVNISATCSDCGKVSKPMSVEINYSPTDTLLSAPLTYCEKPNIKYKFTEWTSYWEEEDLKNFLHFVFFDLKLHMYCWFFKHLTQKKVFEKVSFEDAMRILTGKDRYLDFYFSQRELEPIDYINFYDETNGVVLKLDIWRKNEIIQLSSPTRIMDCGLVYYIDFCNQYLDKGEVTDKSNEFEQITIQLKNWMKDTFVTKRGTHCFDGKEAYERFMAERNTE</sequence>
<evidence type="ECO:0000313" key="1">
    <source>
        <dbReference type="EMBL" id="MDJ1486208.1"/>
    </source>
</evidence>
<name>A0AAE3QZC6_9BACT</name>
<dbReference type="AlphaFoldDB" id="A0AAE3QZC6"/>
<comment type="caution">
    <text evidence="1">The sequence shown here is derived from an EMBL/GenBank/DDBJ whole genome shotgun (WGS) entry which is preliminary data.</text>
</comment>
<dbReference type="Proteomes" id="UP001241110">
    <property type="component" value="Unassembled WGS sequence"/>
</dbReference>